<dbReference type="Proteomes" id="UP000321820">
    <property type="component" value="Chromosome"/>
</dbReference>
<sequence length="391" mass="43107">MRRFQTAILALAMAGLAVPGAVYAQSQPSDKDSSKSPQSPTGSPVPTDASKSTPEEIQKAKEEAAKKADSIPQPGEKLNKNIKKGSDDDVDAAGTRDIGGRGMGNWYSTDWEIRNGKGYAMEIERSARLINDPVINEYVNRIGQNIVKNSDSKVPFTIKVLDTDEVNAMALPGGFFYVNSGLILACDEEAELAGVMAHEIAHVAAHHAAREMTRMNYMQIGQVPLIIFTSGTWTGYGIYQASQLALPLTFLQFSRNFEAQADWLGLQYMYRSGYDPQAFIQFFEKIDALQKHKPGMISKAFSSHPQTPDRIERSEDEIATILPSKPDYVVTTSEFDDVKARLARLENKRKLNDTKDGNKPTLRRTAGGNNDPDSNGNGKSDDDRPTLGRRE</sequence>
<evidence type="ECO:0000313" key="11">
    <source>
        <dbReference type="Proteomes" id="UP000321820"/>
    </source>
</evidence>
<dbReference type="InterPro" id="IPR001915">
    <property type="entry name" value="Peptidase_M48"/>
</dbReference>
<proteinExistence type="inferred from homology"/>
<accession>A0A5B9EES2</accession>
<evidence type="ECO:0000256" key="3">
    <source>
        <dbReference type="ARBA" id="ARBA00022801"/>
    </source>
</evidence>
<feature type="compositionally biased region" description="Low complexity" evidence="7">
    <location>
        <begin position="367"/>
        <end position="378"/>
    </location>
</feature>
<keyword evidence="11" id="KW-1185">Reference proteome</keyword>
<dbReference type="RefSeq" id="WP_147649463.1">
    <property type="nucleotide sequence ID" value="NZ_CP042806.1"/>
</dbReference>
<feature type="chain" id="PRO_5022697823" evidence="8">
    <location>
        <begin position="25"/>
        <end position="391"/>
    </location>
</feature>
<dbReference type="PANTHER" id="PTHR22726">
    <property type="entry name" value="METALLOENDOPEPTIDASE OMA1"/>
    <property type="match status" value="1"/>
</dbReference>
<evidence type="ECO:0000256" key="4">
    <source>
        <dbReference type="ARBA" id="ARBA00022833"/>
    </source>
</evidence>
<dbReference type="GO" id="GO:0051603">
    <property type="term" value="P:proteolysis involved in protein catabolic process"/>
    <property type="evidence" value="ECO:0007669"/>
    <property type="project" value="TreeGrafter"/>
</dbReference>
<evidence type="ECO:0000256" key="2">
    <source>
        <dbReference type="ARBA" id="ARBA00022723"/>
    </source>
</evidence>
<reference evidence="10 11" key="1">
    <citation type="submission" date="2019-08" db="EMBL/GenBank/DDBJ databases">
        <title>Complete genome sequence of Terriglobus albidus strain ORNL.</title>
        <authorList>
            <person name="Podar M."/>
        </authorList>
    </citation>
    <scope>NUCLEOTIDE SEQUENCE [LARGE SCALE GENOMIC DNA]</scope>
    <source>
        <strain evidence="10 11">ORNL</strain>
    </source>
</reference>
<dbReference type="OrthoDB" id="9810445at2"/>
<feature type="compositionally biased region" description="Basic and acidic residues" evidence="7">
    <location>
        <begin position="379"/>
        <end position="391"/>
    </location>
</feature>
<keyword evidence="8" id="KW-0732">Signal</keyword>
<evidence type="ECO:0000259" key="9">
    <source>
        <dbReference type="Pfam" id="PF01435"/>
    </source>
</evidence>
<evidence type="ECO:0000256" key="8">
    <source>
        <dbReference type="SAM" id="SignalP"/>
    </source>
</evidence>
<keyword evidence="1 6" id="KW-0645">Protease</keyword>
<dbReference type="Gene3D" id="3.30.2010.10">
    <property type="entry name" value="Metalloproteases ('zincins'), catalytic domain"/>
    <property type="match status" value="1"/>
</dbReference>
<dbReference type="GO" id="GO:0016020">
    <property type="term" value="C:membrane"/>
    <property type="evidence" value="ECO:0007669"/>
    <property type="project" value="TreeGrafter"/>
</dbReference>
<dbReference type="InterPro" id="IPR051156">
    <property type="entry name" value="Mito/Outer_Membr_Metalloprot"/>
</dbReference>
<protein>
    <submittedName>
        <fullName evidence="10">M48 family metalloprotease</fullName>
    </submittedName>
</protein>
<evidence type="ECO:0000256" key="1">
    <source>
        <dbReference type="ARBA" id="ARBA00022670"/>
    </source>
</evidence>
<keyword evidence="4 6" id="KW-0862">Zinc</keyword>
<feature type="signal peptide" evidence="8">
    <location>
        <begin position="1"/>
        <end position="24"/>
    </location>
</feature>
<dbReference type="GO" id="GO:0004222">
    <property type="term" value="F:metalloendopeptidase activity"/>
    <property type="evidence" value="ECO:0007669"/>
    <property type="project" value="InterPro"/>
</dbReference>
<dbReference type="EMBL" id="CP042806">
    <property type="protein sequence ID" value="QEE30194.1"/>
    <property type="molecule type" value="Genomic_DNA"/>
</dbReference>
<feature type="compositionally biased region" description="Basic and acidic residues" evidence="7">
    <location>
        <begin position="348"/>
        <end position="358"/>
    </location>
</feature>
<dbReference type="PANTHER" id="PTHR22726:SF1">
    <property type="entry name" value="METALLOENDOPEPTIDASE OMA1, MITOCHONDRIAL"/>
    <property type="match status" value="1"/>
</dbReference>
<comment type="cofactor">
    <cofactor evidence="6">
        <name>Zn(2+)</name>
        <dbReference type="ChEBI" id="CHEBI:29105"/>
    </cofactor>
    <text evidence="6">Binds 1 zinc ion per subunit.</text>
</comment>
<keyword evidence="5 6" id="KW-0482">Metalloprotease</keyword>
<dbReference type="Pfam" id="PF01435">
    <property type="entry name" value="Peptidase_M48"/>
    <property type="match status" value="1"/>
</dbReference>
<evidence type="ECO:0000313" key="10">
    <source>
        <dbReference type="EMBL" id="QEE30194.1"/>
    </source>
</evidence>
<feature type="domain" description="Peptidase M48" evidence="9">
    <location>
        <begin position="136"/>
        <end position="313"/>
    </location>
</feature>
<evidence type="ECO:0000256" key="5">
    <source>
        <dbReference type="ARBA" id="ARBA00023049"/>
    </source>
</evidence>
<gene>
    <name evidence="10" type="ORF">FTW19_20770</name>
</gene>
<feature type="region of interest" description="Disordered" evidence="7">
    <location>
        <begin position="24"/>
        <end position="101"/>
    </location>
</feature>
<feature type="region of interest" description="Disordered" evidence="7">
    <location>
        <begin position="348"/>
        <end position="391"/>
    </location>
</feature>
<organism evidence="10 11">
    <name type="scientific">Terriglobus albidus</name>
    <dbReference type="NCBI Taxonomy" id="1592106"/>
    <lineage>
        <taxon>Bacteria</taxon>
        <taxon>Pseudomonadati</taxon>
        <taxon>Acidobacteriota</taxon>
        <taxon>Terriglobia</taxon>
        <taxon>Terriglobales</taxon>
        <taxon>Acidobacteriaceae</taxon>
        <taxon>Terriglobus</taxon>
    </lineage>
</organism>
<keyword evidence="2" id="KW-0479">Metal-binding</keyword>
<dbReference type="GO" id="GO:0046872">
    <property type="term" value="F:metal ion binding"/>
    <property type="evidence" value="ECO:0007669"/>
    <property type="project" value="UniProtKB-KW"/>
</dbReference>
<dbReference type="KEGG" id="talb:FTW19_20770"/>
<comment type="similarity">
    <text evidence="6">Belongs to the peptidase M48 family.</text>
</comment>
<feature type="compositionally biased region" description="Basic and acidic residues" evidence="7">
    <location>
        <begin position="53"/>
        <end position="69"/>
    </location>
</feature>
<name>A0A5B9EES2_9BACT</name>
<evidence type="ECO:0000256" key="6">
    <source>
        <dbReference type="RuleBase" id="RU003983"/>
    </source>
</evidence>
<feature type="compositionally biased region" description="Polar residues" evidence="7">
    <location>
        <begin position="41"/>
        <end position="52"/>
    </location>
</feature>
<keyword evidence="3 6" id="KW-0378">Hydrolase</keyword>
<dbReference type="AlphaFoldDB" id="A0A5B9EES2"/>
<evidence type="ECO:0000256" key="7">
    <source>
        <dbReference type="SAM" id="MobiDB-lite"/>
    </source>
</evidence>